<evidence type="ECO:0000313" key="3">
    <source>
        <dbReference type="Proteomes" id="UP000836841"/>
    </source>
</evidence>
<accession>A0AAU9SJT8</accession>
<protein>
    <recommendedName>
        <fullName evidence="1">Replication protein A 70 kDa DNA-binding subunit B/D first OB fold domain-containing protein</fullName>
    </recommendedName>
</protein>
<sequence length="312" mass="35687">MASTALRRSGRPSTFQILNNNQGDFCNEEVLARLVHFWEARNFKKCNILMGVELLLLDSESNAVQGFISANRLFRHEENLKRNSVYKLKKFLINPCKKIYKVSDHNKTICFTDHTTMVEVTEGDHEIETQKFRLRTFNDFSAIANMETDLFDAIGQIRLISGDNLRPTNEDATQVIGDRSKDRVFLHLRAVTLSSTSATRLFFDRDIAETKEFMTLYRFEISVRDANNDTATFVLFDPNAMKLAGRSANDVLNDTIEYDNVDLNSTSTEESLNVEDNEGKLEVTGEEGITNTEFISDELVFNGENETKRPRH</sequence>
<organism evidence="2 3">
    <name type="scientific">Thlaspi arvense</name>
    <name type="common">Field penny-cress</name>
    <dbReference type="NCBI Taxonomy" id="13288"/>
    <lineage>
        <taxon>Eukaryota</taxon>
        <taxon>Viridiplantae</taxon>
        <taxon>Streptophyta</taxon>
        <taxon>Embryophyta</taxon>
        <taxon>Tracheophyta</taxon>
        <taxon>Spermatophyta</taxon>
        <taxon>Magnoliopsida</taxon>
        <taxon>eudicotyledons</taxon>
        <taxon>Gunneridae</taxon>
        <taxon>Pentapetalae</taxon>
        <taxon>rosids</taxon>
        <taxon>malvids</taxon>
        <taxon>Brassicales</taxon>
        <taxon>Brassicaceae</taxon>
        <taxon>Thlaspideae</taxon>
        <taxon>Thlaspi</taxon>
    </lineage>
</organism>
<dbReference type="PANTHER" id="PTHR47165">
    <property type="entry name" value="OS03G0429900 PROTEIN"/>
    <property type="match status" value="1"/>
</dbReference>
<evidence type="ECO:0000259" key="1">
    <source>
        <dbReference type="Pfam" id="PF02721"/>
    </source>
</evidence>
<name>A0AAU9SJT8_THLAR</name>
<dbReference type="Gene3D" id="2.40.50.140">
    <property type="entry name" value="Nucleic acid-binding proteins"/>
    <property type="match status" value="1"/>
</dbReference>
<dbReference type="SUPFAM" id="SSF50249">
    <property type="entry name" value="Nucleic acid-binding proteins"/>
    <property type="match status" value="1"/>
</dbReference>
<evidence type="ECO:0000313" key="2">
    <source>
        <dbReference type="EMBL" id="CAH2067764.1"/>
    </source>
</evidence>
<proteinExistence type="predicted"/>
<dbReference type="Proteomes" id="UP000836841">
    <property type="component" value="Chromosome 5"/>
</dbReference>
<dbReference type="Pfam" id="PF02721">
    <property type="entry name" value="DUF223"/>
    <property type="match status" value="1"/>
</dbReference>
<dbReference type="EMBL" id="OU466861">
    <property type="protein sequence ID" value="CAH2067764.1"/>
    <property type="molecule type" value="Genomic_DNA"/>
</dbReference>
<gene>
    <name evidence="2" type="ORF">TAV2_LOCUS15441</name>
</gene>
<dbReference type="InterPro" id="IPR003871">
    <property type="entry name" value="RFA1B/D_OB_1st"/>
</dbReference>
<keyword evidence="3" id="KW-1185">Reference proteome</keyword>
<reference evidence="2 3" key="1">
    <citation type="submission" date="2022-03" db="EMBL/GenBank/DDBJ databases">
        <authorList>
            <person name="Nunn A."/>
            <person name="Chopra R."/>
            <person name="Nunn A."/>
            <person name="Contreras Garrido A."/>
        </authorList>
    </citation>
    <scope>NUCLEOTIDE SEQUENCE [LARGE SCALE GENOMIC DNA]</scope>
</reference>
<feature type="domain" description="Replication protein A 70 kDa DNA-binding subunit B/D first OB fold" evidence="1">
    <location>
        <begin position="30"/>
        <end position="118"/>
    </location>
</feature>
<dbReference type="CDD" id="cd04480">
    <property type="entry name" value="RPA1_DBD_A_like"/>
    <property type="match status" value="1"/>
</dbReference>
<dbReference type="InterPro" id="IPR012340">
    <property type="entry name" value="NA-bd_OB-fold"/>
</dbReference>
<dbReference type="PANTHER" id="PTHR47165:SF4">
    <property type="entry name" value="OS03G0429900 PROTEIN"/>
    <property type="match status" value="1"/>
</dbReference>
<dbReference type="AlphaFoldDB" id="A0AAU9SJT8"/>